<keyword evidence="6 14" id="KW-0472">Membrane</keyword>
<dbReference type="GO" id="GO:0000272">
    <property type="term" value="P:polysaccharide catabolic process"/>
    <property type="evidence" value="ECO:0007669"/>
    <property type="project" value="UniProtKB-KW"/>
</dbReference>
<dbReference type="VEuPathDB" id="FungiDB:H257_04616"/>
<evidence type="ECO:0000256" key="12">
    <source>
        <dbReference type="ARBA" id="ARBA00042373"/>
    </source>
</evidence>
<dbReference type="Proteomes" id="UP000265427">
    <property type="component" value="Unassembled WGS sequence"/>
</dbReference>
<dbReference type="InterPro" id="IPR035992">
    <property type="entry name" value="Ricin_B-like_lectins"/>
</dbReference>
<evidence type="ECO:0000256" key="9">
    <source>
        <dbReference type="ARBA" id="ARBA00023316"/>
    </source>
</evidence>
<evidence type="ECO:0000256" key="11">
    <source>
        <dbReference type="ARBA" id="ARBA00037649"/>
    </source>
</evidence>
<evidence type="ECO:0000256" key="13">
    <source>
        <dbReference type="ARBA" id="ARBA00043078"/>
    </source>
</evidence>
<dbReference type="InterPro" id="IPR000772">
    <property type="entry name" value="Ricin_B_lectin"/>
</dbReference>
<dbReference type="PANTHER" id="PTHR16631:SF17">
    <property type="entry name" value="GLUCAN ENDO-1,3-BETA-GLUCOSIDASE BTGC"/>
    <property type="match status" value="1"/>
</dbReference>
<evidence type="ECO:0000259" key="15">
    <source>
        <dbReference type="Pfam" id="PF00652"/>
    </source>
</evidence>
<dbReference type="EC" id="3.2.1.39" evidence="3"/>
<feature type="transmembrane region" description="Helical" evidence="14">
    <location>
        <begin position="56"/>
        <end position="77"/>
    </location>
</feature>
<comment type="catalytic activity">
    <reaction evidence="1">
        <text>Hydrolysis of (1-&gt;3)-beta-D-glucosidic linkages in (1-&gt;3)-beta-D-glucans.</text>
        <dbReference type="EC" id="3.2.1.39"/>
    </reaction>
</comment>
<reference evidence="18 19" key="1">
    <citation type="submission" date="2018-08" db="EMBL/GenBank/DDBJ databases">
        <title>Aphanomyces genome sequencing and annotation.</title>
        <authorList>
            <person name="Minardi D."/>
            <person name="Oidtmann B."/>
            <person name="Van Der Giezen M."/>
            <person name="Studholme D.J."/>
        </authorList>
    </citation>
    <scope>NUCLEOTIDE SEQUENCE [LARGE SCALE GENOMIC DNA]</scope>
    <source>
        <strain evidence="16 18">Kv</strain>
        <strain evidence="17 19">Si</strain>
    </source>
</reference>
<evidence type="ECO:0000256" key="1">
    <source>
        <dbReference type="ARBA" id="ARBA00000382"/>
    </source>
</evidence>
<comment type="subcellular location">
    <subcellularLocation>
        <location evidence="2">Cell membrane</location>
    </subcellularLocation>
</comment>
<keyword evidence="9" id="KW-0961">Cell wall biogenesis/degradation</keyword>
<keyword evidence="7" id="KW-0325">Glycoprotein</keyword>
<evidence type="ECO:0000256" key="14">
    <source>
        <dbReference type="SAM" id="Phobius"/>
    </source>
</evidence>
<gene>
    <name evidence="17" type="ORF">DYB34_004274</name>
    <name evidence="16" type="ORF">DYB36_005033</name>
</gene>
<evidence type="ECO:0000256" key="10">
    <source>
        <dbReference type="ARBA" id="ARBA00023326"/>
    </source>
</evidence>
<dbReference type="InterPro" id="IPR017853">
    <property type="entry name" value="GH"/>
</dbReference>
<proteinExistence type="predicted"/>
<sequence length="491" mass="54215">MDVHTTLDDTCTMAQTPRNDILYAAAVDMCEDGIATTATEEEVVQTTNKWSKRRRAMVALATALVVVGGIVAALVLVQAPNSTTVATVGTGGDVSVCYDSYNDVNIAAHFKTIRQRFTGVRTYQTRGFRNAIDVAAEAGLKIYAGVWIRTDEGSINADMQAVVDGVRRNPSVVKGVFVGNEELHEGIDQWTVLARVRQMRQRLQAAGLGWVPVGSVQVDGNWAGAGALANECDLIGVNIHPFFSAASVSTWNPIEDLKVRWNAMYNAYGGRAVLTETGWPTSGSQFYGHWPSFDTAKNYYFQVLEWAKANGGNMPSHFMFHDNALKPTDFEKAFGLAWSNGVWKWDAPAATEVKGVVFVNTANNQVLAAVPSSRTVEFHAKWGNDWVWDWSSQWTIRGALIVTWDAANKVDLCLDAYEGWNGGTVHLWPCDAANGNQQWNYDGNAKLLRHAKFTGFCLDMGNANGGIPHLWACHDSWDPWVKLQQLEWWTK</sequence>
<feature type="domain" description="Ricin B lectin" evidence="15">
    <location>
        <begin position="410"/>
        <end position="475"/>
    </location>
</feature>
<evidence type="ECO:0000256" key="5">
    <source>
        <dbReference type="ARBA" id="ARBA00022801"/>
    </source>
</evidence>
<keyword evidence="8" id="KW-0119">Carbohydrate metabolism</keyword>
<evidence type="ECO:0000256" key="3">
    <source>
        <dbReference type="ARBA" id="ARBA00012780"/>
    </source>
</evidence>
<dbReference type="Proteomes" id="UP000283543">
    <property type="component" value="Unassembled WGS sequence"/>
</dbReference>
<evidence type="ECO:0000313" key="19">
    <source>
        <dbReference type="Proteomes" id="UP000283543"/>
    </source>
</evidence>
<organism evidence="16 18">
    <name type="scientific">Aphanomyces astaci</name>
    <name type="common">Crayfish plague agent</name>
    <dbReference type="NCBI Taxonomy" id="112090"/>
    <lineage>
        <taxon>Eukaryota</taxon>
        <taxon>Sar</taxon>
        <taxon>Stramenopiles</taxon>
        <taxon>Oomycota</taxon>
        <taxon>Saprolegniomycetes</taxon>
        <taxon>Saprolegniales</taxon>
        <taxon>Verrucalvaceae</taxon>
        <taxon>Aphanomyces</taxon>
    </lineage>
</organism>
<evidence type="ECO:0000313" key="16">
    <source>
        <dbReference type="EMBL" id="RHY11395.1"/>
    </source>
</evidence>
<keyword evidence="14" id="KW-0812">Transmembrane</keyword>
<dbReference type="Pfam" id="PF00652">
    <property type="entry name" value="Ricin_B_lectin"/>
    <property type="match status" value="1"/>
</dbReference>
<keyword evidence="10" id="KW-0624">Polysaccharide degradation</keyword>
<keyword evidence="4" id="KW-1003">Cell membrane</keyword>
<dbReference type="AlphaFoldDB" id="A0A397AYQ3"/>
<comment type="caution">
    <text evidence="16">The sequence shown here is derived from an EMBL/GenBank/DDBJ whole genome shotgun (WGS) entry which is preliminary data.</text>
</comment>
<dbReference type="SUPFAM" id="SSF50370">
    <property type="entry name" value="Ricin B-like lectins"/>
    <property type="match status" value="1"/>
</dbReference>
<keyword evidence="14" id="KW-1133">Transmembrane helix</keyword>
<dbReference type="PANTHER" id="PTHR16631">
    <property type="entry name" value="GLUCAN 1,3-BETA-GLUCOSIDASE"/>
    <property type="match status" value="1"/>
</dbReference>
<accession>A0A397AYQ3</accession>
<evidence type="ECO:0000256" key="2">
    <source>
        <dbReference type="ARBA" id="ARBA00004236"/>
    </source>
</evidence>
<name>A0A397AYQ3_APHAT</name>
<dbReference type="GO" id="GO:0071555">
    <property type="term" value="P:cell wall organization"/>
    <property type="evidence" value="ECO:0007669"/>
    <property type="project" value="UniProtKB-KW"/>
</dbReference>
<dbReference type="Gene3D" id="2.80.10.50">
    <property type="match status" value="1"/>
</dbReference>
<dbReference type="SUPFAM" id="SSF51445">
    <property type="entry name" value="(Trans)glycosidases"/>
    <property type="match status" value="1"/>
</dbReference>
<evidence type="ECO:0000256" key="4">
    <source>
        <dbReference type="ARBA" id="ARBA00022475"/>
    </source>
</evidence>
<dbReference type="PROSITE" id="PS50231">
    <property type="entry name" value="RICIN_B_LECTIN"/>
    <property type="match status" value="1"/>
</dbReference>
<dbReference type="GO" id="GO:0042973">
    <property type="term" value="F:glucan endo-1,3-beta-D-glucosidase activity"/>
    <property type="evidence" value="ECO:0007669"/>
    <property type="project" value="UniProtKB-EC"/>
</dbReference>
<dbReference type="EMBL" id="QUSZ01005060">
    <property type="protein sequence ID" value="RHY11395.1"/>
    <property type="molecule type" value="Genomic_DNA"/>
</dbReference>
<protein>
    <recommendedName>
        <fullName evidence="3">glucan endo-1,3-beta-D-glucosidase</fullName>
        <ecNumber evidence="3">3.2.1.39</ecNumber>
    </recommendedName>
    <alternativeName>
        <fullName evidence="13">Endo-1,3-beta-glucanase btgC</fullName>
    </alternativeName>
    <alternativeName>
        <fullName evidence="12">Laminarinase btgC</fullName>
    </alternativeName>
</protein>
<dbReference type="Gene3D" id="3.20.20.80">
    <property type="entry name" value="Glycosidases"/>
    <property type="match status" value="1"/>
</dbReference>
<dbReference type="GO" id="GO:0005886">
    <property type="term" value="C:plasma membrane"/>
    <property type="evidence" value="ECO:0007669"/>
    <property type="project" value="UniProtKB-SubCell"/>
</dbReference>
<evidence type="ECO:0000256" key="6">
    <source>
        <dbReference type="ARBA" id="ARBA00023136"/>
    </source>
</evidence>
<evidence type="ECO:0000313" key="17">
    <source>
        <dbReference type="EMBL" id="RHY57215.1"/>
    </source>
</evidence>
<dbReference type="EMBL" id="QUTB01005166">
    <property type="protein sequence ID" value="RHY57215.1"/>
    <property type="molecule type" value="Genomic_DNA"/>
</dbReference>
<evidence type="ECO:0000313" key="18">
    <source>
        <dbReference type="Proteomes" id="UP000265427"/>
    </source>
</evidence>
<comment type="function">
    <text evidence="11">Glucanases play a role in cell expansion during growth, in cell-cell fusion during mating, and in spore release during sporulation. This enzyme may be involved in beta-glucan degradation. Active on laminarin and lichenan.</text>
</comment>
<dbReference type="InterPro" id="IPR050732">
    <property type="entry name" value="Beta-glucan_modifiers"/>
</dbReference>
<evidence type="ECO:0000256" key="8">
    <source>
        <dbReference type="ARBA" id="ARBA00023277"/>
    </source>
</evidence>
<keyword evidence="5" id="KW-0378">Hydrolase</keyword>
<evidence type="ECO:0000256" key="7">
    <source>
        <dbReference type="ARBA" id="ARBA00023180"/>
    </source>
</evidence>